<dbReference type="RefSeq" id="WP_138253673.1">
    <property type="nucleotide sequence ID" value="NZ_VAVZ01000032.1"/>
</dbReference>
<evidence type="ECO:0000256" key="1">
    <source>
        <dbReference type="PROSITE-ProRule" id="PRU00409"/>
    </source>
</evidence>
<evidence type="ECO:0000313" key="5">
    <source>
        <dbReference type="Proteomes" id="UP000310458"/>
    </source>
</evidence>
<organism evidence="4 5">
    <name type="scientific">Nesterenkonia salmonea</name>
    <dbReference type="NCBI Taxonomy" id="1804987"/>
    <lineage>
        <taxon>Bacteria</taxon>
        <taxon>Bacillati</taxon>
        <taxon>Actinomycetota</taxon>
        <taxon>Actinomycetes</taxon>
        <taxon>Micrococcales</taxon>
        <taxon>Micrococcaceae</taxon>
        <taxon>Nesterenkonia</taxon>
    </lineage>
</organism>
<protein>
    <recommendedName>
        <fullName evidence="3">ATP-grasp domain-containing protein</fullName>
    </recommendedName>
</protein>
<dbReference type="SUPFAM" id="SSF56059">
    <property type="entry name" value="Glutathione synthetase ATP-binding domain-like"/>
    <property type="match status" value="1"/>
</dbReference>
<dbReference type="AlphaFoldDB" id="A0A5R9BAR0"/>
<gene>
    <name evidence="4" type="ORF">FEF26_11470</name>
</gene>
<dbReference type="GO" id="GO:0046872">
    <property type="term" value="F:metal ion binding"/>
    <property type="evidence" value="ECO:0007669"/>
    <property type="project" value="InterPro"/>
</dbReference>
<dbReference type="InterPro" id="IPR013815">
    <property type="entry name" value="ATP_grasp_subdomain_1"/>
</dbReference>
<dbReference type="PROSITE" id="PS50975">
    <property type="entry name" value="ATP_GRASP"/>
    <property type="match status" value="1"/>
</dbReference>
<reference evidence="4 5" key="1">
    <citation type="submission" date="2019-05" db="EMBL/GenBank/DDBJ databases">
        <title>Nesterenkonia sp. GY074 isolated from the Southern Atlantic Ocean.</title>
        <authorList>
            <person name="Zhang G."/>
        </authorList>
    </citation>
    <scope>NUCLEOTIDE SEQUENCE [LARGE SCALE GENOMIC DNA]</scope>
    <source>
        <strain evidence="4 5">GY074</strain>
    </source>
</reference>
<dbReference type="EMBL" id="VAVZ01000032">
    <property type="protein sequence ID" value="TLP94736.1"/>
    <property type="molecule type" value="Genomic_DNA"/>
</dbReference>
<keyword evidence="5" id="KW-1185">Reference proteome</keyword>
<accession>A0A5R9BAR0</accession>
<evidence type="ECO:0000256" key="2">
    <source>
        <dbReference type="SAM" id="MobiDB-lite"/>
    </source>
</evidence>
<keyword evidence="1" id="KW-0547">Nucleotide-binding</keyword>
<dbReference type="Proteomes" id="UP000310458">
    <property type="component" value="Unassembled WGS sequence"/>
</dbReference>
<dbReference type="OrthoDB" id="4960897at2"/>
<dbReference type="Gene3D" id="3.30.1490.20">
    <property type="entry name" value="ATP-grasp fold, A domain"/>
    <property type="match status" value="1"/>
</dbReference>
<dbReference type="GO" id="GO:0005524">
    <property type="term" value="F:ATP binding"/>
    <property type="evidence" value="ECO:0007669"/>
    <property type="project" value="UniProtKB-UniRule"/>
</dbReference>
<evidence type="ECO:0000259" key="3">
    <source>
        <dbReference type="PROSITE" id="PS50975"/>
    </source>
</evidence>
<keyword evidence="1" id="KW-0067">ATP-binding</keyword>
<evidence type="ECO:0000313" key="4">
    <source>
        <dbReference type="EMBL" id="TLP94736.1"/>
    </source>
</evidence>
<feature type="domain" description="ATP-grasp" evidence="3">
    <location>
        <begin position="105"/>
        <end position="365"/>
    </location>
</feature>
<feature type="region of interest" description="Disordered" evidence="2">
    <location>
        <begin position="243"/>
        <end position="264"/>
    </location>
</feature>
<proteinExistence type="predicted"/>
<dbReference type="InterPro" id="IPR011761">
    <property type="entry name" value="ATP-grasp"/>
</dbReference>
<comment type="caution">
    <text evidence="4">The sequence shown here is derived from an EMBL/GenBank/DDBJ whole genome shotgun (WGS) entry which is preliminary data.</text>
</comment>
<sequence>MASSPATTPSPVSPPTPYEVLVRDLLAKHGTEINLWEQVESHRGSLLDDAKRRRRITPQRLSPSKGQFLYSLSRAGKVIGGLDGRYSTLVSHQSRRAAQSRQIMRQYLSASSIPVAPGHVFRPEQESSAERFAGGFSTPVMIRPASRQTTGGVTTMVEGAQGFREAWKKASEACSDLRPLERLIEVEALSEGLLLRVYVVRETVWAAIVRIPLYVVGDGKSDTATLLRKEETRRKKCAYLKKRSVSQETAPQEGPNGVSQDVPEGGSVVFLDSEPIAESSGALSADVLETVSPELKSLAVDAMWAFPGLAATAVDIMTPSLDSAEGAVVVDVNPGADISEFLYPAYGTPRRVGLAILDQMIATSR</sequence>
<dbReference type="Gene3D" id="3.30.470.20">
    <property type="entry name" value="ATP-grasp fold, B domain"/>
    <property type="match status" value="1"/>
</dbReference>
<name>A0A5R9BAR0_9MICC</name>